<dbReference type="OrthoDB" id="68483at2759"/>
<comment type="caution">
    <text evidence="6">The sequence shown here is derived from an EMBL/GenBank/DDBJ whole genome shotgun (WGS) entry which is preliminary data.</text>
</comment>
<evidence type="ECO:0000313" key="7">
    <source>
        <dbReference type="Proteomes" id="UP000078046"/>
    </source>
</evidence>
<evidence type="ECO:0000256" key="4">
    <source>
        <dbReference type="RuleBase" id="RU000304"/>
    </source>
</evidence>
<evidence type="ECO:0000256" key="1">
    <source>
        <dbReference type="ARBA" id="ARBA00022741"/>
    </source>
</evidence>
<dbReference type="PROSITE" id="PS50011">
    <property type="entry name" value="PROTEIN_KINASE_DOM"/>
    <property type="match status" value="1"/>
</dbReference>
<keyword evidence="4" id="KW-0723">Serine/threonine-protein kinase</keyword>
<keyword evidence="1 3" id="KW-0547">Nucleotide-binding</keyword>
<evidence type="ECO:0000256" key="3">
    <source>
        <dbReference type="PROSITE-ProRule" id="PRU10141"/>
    </source>
</evidence>
<dbReference type="GO" id="GO:0005524">
    <property type="term" value="F:ATP binding"/>
    <property type="evidence" value="ECO:0007669"/>
    <property type="project" value="UniProtKB-UniRule"/>
</dbReference>
<dbReference type="InterPro" id="IPR017441">
    <property type="entry name" value="Protein_kinase_ATP_BS"/>
</dbReference>
<dbReference type="CDD" id="cd14008">
    <property type="entry name" value="STKc_LKB1_CaMKK"/>
    <property type="match status" value="1"/>
</dbReference>
<keyword evidence="4" id="KW-0808">Transferase</keyword>
<name>A0A177B751_9BILA</name>
<keyword evidence="7" id="KW-1185">Reference proteome</keyword>
<evidence type="ECO:0000313" key="6">
    <source>
        <dbReference type="EMBL" id="OAF69411.1"/>
    </source>
</evidence>
<keyword evidence="2 3" id="KW-0067">ATP-binding</keyword>
<dbReference type="InterPro" id="IPR000719">
    <property type="entry name" value="Prot_kinase_dom"/>
</dbReference>
<reference evidence="6 7" key="1">
    <citation type="submission" date="2016-04" db="EMBL/GenBank/DDBJ databases">
        <title>The genome of Intoshia linei affirms orthonectids as highly simplified spiralians.</title>
        <authorList>
            <person name="Mikhailov K.V."/>
            <person name="Slusarev G.S."/>
            <person name="Nikitin M.A."/>
            <person name="Logacheva M.D."/>
            <person name="Penin A."/>
            <person name="Aleoshin V."/>
            <person name="Panchin Y.V."/>
        </authorList>
    </citation>
    <scope>NUCLEOTIDE SEQUENCE [LARGE SCALE GENOMIC DNA]</scope>
    <source>
        <strain evidence="6">Intl2013</strain>
        <tissue evidence="6">Whole animal</tissue>
    </source>
</reference>
<feature type="domain" description="Protein kinase" evidence="5">
    <location>
        <begin position="20"/>
        <end position="286"/>
    </location>
</feature>
<dbReference type="EMBL" id="LWCA01000286">
    <property type="protein sequence ID" value="OAF69411.1"/>
    <property type="molecule type" value="Genomic_DNA"/>
</dbReference>
<protein>
    <recommendedName>
        <fullName evidence="5">Protein kinase domain-containing protein</fullName>
    </recommendedName>
</protein>
<organism evidence="6 7">
    <name type="scientific">Intoshia linei</name>
    <dbReference type="NCBI Taxonomy" id="1819745"/>
    <lineage>
        <taxon>Eukaryota</taxon>
        <taxon>Metazoa</taxon>
        <taxon>Spiralia</taxon>
        <taxon>Lophotrochozoa</taxon>
        <taxon>Mesozoa</taxon>
        <taxon>Orthonectida</taxon>
        <taxon>Rhopaluridae</taxon>
        <taxon>Intoshia</taxon>
    </lineage>
</organism>
<comment type="similarity">
    <text evidence="4">Belongs to the protein kinase superfamily.</text>
</comment>
<dbReference type="GO" id="GO:0005737">
    <property type="term" value="C:cytoplasm"/>
    <property type="evidence" value="ECO:0007669"/>
    <property type="project" value="TreeGrafter"/>
</dbReference>
<dbReference type="PROSITE" id="PS00108">
    <property type="entry name" value="PROTEIN_KINASE_ST"/>
    <property type="match status" value="1"/>
</dbReference>
<accession>A0A177B751</accession>
<dbReference type="GO" id="GO:0035556">
    <property type="term" value="P:intracellular signal transduction"/>
    <property type="evidence" value="ECO:0007669"/>
    <property type="project" value="TreeGrafter"/>
</dbReference>
<dbReference type="SUPFAM" id="SSF56112">
    <property type="entry name" value="Protein kinase-like (PK-like)"/>
    <property type="match status" value="1"/>
</dbReference>
<gene>
    <name evidence="6" type="ORF">A3Q56_02833</name>
</gene>
<evidence type="ECO:0000259" key="5">
    <source>
        <dbReference type="PROSITE" id="PS50011"/>
    </source>
</evidence>
<feature type="binding site" evidence="3">
    <location>
        <position position="47"/>
    </location>
    <ligand>
        <name>ATP</name>
        <dbReference type="ChEBI" id="CHEBI:30616"/>
    </ligand>
</feature>
<dbReference type="PANTHER" id="PTHR24346:SF77">
    <property type="entry name" value="SERINE THREONINE PROTEIN KINASE"/>
    <property type="match status" value="1"/>
</dbReference>
<dbReference type="Gene3D" id="1.10.510.10">
    <property type="entry name" value="Transferase(Phosphotransferase) domain 1"/>
    <property type="match status" value="1"/>
</dbReference>
<dbReference type="Pfam" id="PF00069">
    <property type="entry name" value="Pkinase"/>
    <property type="match status" value="1"/>
</dbReference>
<evidence type="ECO:0000256" key="2">
    <source>
        <dbReference type="ARBA" id="ARBA00022840"/>
    </source>
</evidence>
<dbReference type="PROSITE" id="PS00107">
    <property type="entry name" value="PROTEIN_KINASE_ATP"/>
    <property type="match status" value="1"/>
</dbReference>
<dbReference type="InterPro" id="IPR008271">
    <property type="entry name" value="Ser/Thr_kinase_AS"/>
</dbReference>
<dbReference type="AlphaFoldDB" id="A0A177B751"/>
<keyword evidence="4" id="KW-0418">Kinase</keyword>
<proteinExistence type="inferred from homology"/>
<dbReference type="SMART" id="SM00220">
    <property type="entry name" value="S_TKc"/>
    <property type="match status" value="1"/>
</dbReference>
<dbReference type="PANTHER" id="PTHR24346">
    <property type="entry name" value="MAP/MICROTUBULE AFFINITY-REGULATING KINASE"/>
    <property type="match status" value="1"/>
</dbReference>
<sequence>MNRNSESSKSEKRNNFSENYKISTKLGDGSYGVVKLASKDDQEYAVKIISKKRLFRKQGFMPKGGKRPDILKQLYREIAILKKLNHQNIIKLIDVFDDSGSDNLYMVLELLQNGPIIEIPTENTLPQSKAKKYFFDVICGLNYMHFHGIIHGDIKNENLLLTINDRVKITDFSTSYEFNCDTLAPIGGTPEFMPPELYNTKNITNHPAIDIWAAGITLYIMIYGNTPFESDGVYTVMVEKITKCDIDYPHRKDESMEDLIDLLAKMFQKDEKDRLSIKQITQHKWLKDEKSPNRILENSEKIQVTEKEIDSSVKTTTNLHTLMFIKTVIKKKSFKNPYKKQNT</sequence>
<dbReference type="GO" id="GO:0004674">
    <property type="term" value="F:protein serine/threonine kinase activity"/>
    <property type="evidence" value="ECO:0007669"/>
    <property type="project" value="UniProtKB-KW"/>
</dbReference>
<dbReference type="InterPro" id="IPR011009">
    <property type="entry name" value="Kinase-like_dom_sf"/>
</dbReference>
<dbReference type="Proteomes" id="UP000078046">
    <property type="component" value="Unassembled WGS sequence"/>
</dbReference>